<feature type="transmembrane region" description="Helical" evidence="8">
    <location>
        <begin position="259"/>
        <end position="279"/>
    </location>
</feature>
<evidence type="ECO:0000256" key="4">
    <source>
        <dbReference type="ARBA" id="ARBA00022475"/>
    </source>
</evidence>
<feature type="transmembrane region" description="Helical" evidence="8">
    <location>
        <begin position="316"/>
        <end position="339"/>
    </location>
</feature>
<dbReference type="GO" id="GO:0042910">
    <property type="term" value="F:xenobiotic transmembrane transporter activity"/>
    <property type="evidence" value="ECO:0007669"/>
    <property type="project" value="InterPro"/>
</dbReference>
<evidence type="ECO:0000256" key="8">
    <source>
        <dbReference type="RuleBase" id="RU365088"/>
    </source>
</evidence>
<dbReference type="NCBIfam" id="TIGR00710">
    <property type="entry name" value="efflux_Bcr_CflA"/>
    <property type="match status" value="1"/>
</dbReference>
<feature type="transmembrane region" description="Helical" evidence="8">
    <location>
        <begin position="226"/>
        <end position="247"/>
    </location>
</feature>
<feature type="transmembrane region" description="Helical" evidence="8">
    <location>
        <begin position="286"/>
        <end position="310"/>
    </location>
</feature>
<dbReference type="GO" id="GO:0005886">
    <property type="term" value="C:plasma membrane"/>
    <property type="evidence" value="ECO:0007669"/>
    <property type="project" value="UniProtKB-SubCell"/>
</dbReference>
<feature type="transmembrane region" description="Helical" evidence="8">
    <location>
        <begin position="172"/>
        <end position="191"/>
    </location>
</feature>
<dbReference type="SUPFAM" id="SSF103473">
    <property type="entry name" value="MFS general substrate transporter"/>
    <property type="match status" value="1"/>
</dbReference>
<evidence type="ECO:0000256" key="1">
    <source>
        <dbReference type="ARBA" id="ARBA00004651"/>
    </source>
</evidence>
<keyword evidence="8" id="KW-0997">Cell inner membrane</keyword>
<keyword evidence="3 8" id="KW-0813">Transport</keyword>
<gene>
    <name evidence="10" type="ORF">Ga0061067_106143</name>
</gene>
<keyword evidence="4" id="KW-1003">Cell membrane</keyword>
<evidence type="ECO:0000259" key="9">
    <source>
        <dbReference type="PROSITE" id="PS50850"/>
    </source>
</evidence>
<feature type="transmembrane region" description="Helical" evidence="8">
    <location>
        <begin position="351"/>
        <end position="371"/>
    </location>
</feature>
<sequence length="409" mass="42959">MDQMRDSVTPPMSERRTALIGAALVAIGPISMALYTPAMPVLADAFETTRSMIKLTLTAYFTGFALTQLICGPLTDAFGRRPVTLAFLLLYLASTLLAAFAPSVEGMIAARALQGVGAAIGVSVSRAIVRDQFTGQTSARIMNTVAMMLAIGPAISPTVGGLTLEFFGWREIFYFMIVYGAVLLGAVWIFMTETNRYIDRANLQPARLVINYLTLLKTPSFLRPSLLVGFGIGTIYTLATILPFVLIDHVKLTPSEFGLGMMVQSGSFMAATIVASQVLRRHDAGLLVPPALCGMALAAAAIIVSHALFAPGFLSVMLPVGLFSFSLACLLPAATTAALQGFPQLAGSASSLTGFLQFGTGILGSLVAAWIGDPVLALIIVAPGMMLLGAGLYLALTPLARAKEWGGGS</sequence>
<feature type="transmembrane region" description="Helical" evidence="8">
    <location>
        <begin position="83"/>
        <end position="102"/>
    </location>
</feature>
<dbReference type="EMBL" id="CYHE01000006">
    <property type="protein sequence ID" value="CUA96893.1"/>
    <property type="molecule type" value="Genomic_DNA"/>
</dbReference>
<name>A0A0K6I1F5_9HYPH</name>
<keyword evidence="6 8" id="KW-1133">Transmembrane helix</keyword>
<feature type="transmembrane region" description="Helical" evidence="8">
    <location>
        <begin position="108"/>
        <end position="129"/>
    </location>
</feature>
<dbReference type="CDD" id="cd17320">
    <property type="entry name" value="MFS_MdfA_MDR_like"/>
    <property type="match status" value="1"/>
</dbReference>
<dbReference type="PANTHER" id="PTHR23502:SF132">
    <property type="entry name" value="POLYAMINE TRANSPORTER 2-RELATED"/>
    <property type="match status" value="1"/>
</dbReference>
<comment type="similarity">
    <text evidence="2 8">Belongs to the major facilitator superfamily. Bcr/CmlA family.</text>
</comment>
<reference evidence="11" key="1">
    <citation type="submission" date="2015-08" db="EMBL/GenBank/DDBJ databases">
        <authorList>
            <person name="Varghese N."/>
        </authorList>
    </citation>
    <scope>NUCLEOTIDE SEQUENCE [LARGE SCALE GENOMIC DNA]</scope>
    <source>
        <strain evidence="11">DSM 23407</strain>
    </source>
</reference>
<feature type="transmembrane region" description="Helical" evidence="8">
    <location>
        <begin position="141"/>
        <end position="160"/>
    </location>
</feature>
<keyword evidence="5 8" id="KW-0812">Transmembrane</keyword>
<dbReference type="PANTHER" id="PTHR23502">
    <property type="entry name" value="MAJOR FACILITATOR SUPERFAMILY"/>
    <property type="match status" value="1"/>
</dbReference>
<feature type="domain" description="Major facilitator superfamily (MFS) profile" evidence="9">
    <location>
        <begin position="17"/>
        <end position="401"/>
    </location>
</feature>
<keyword evidence="11" id="KW-1185">Reference proteome</keyword>
<organism evidence="10 11">
    <name type="scientific">Pannonibacter indicus</name>
    <dbReference type="NCBI Taxonomy" id="466044"/>
    <lineage>
        <taxon>Bacteria</taxon>
        <taxon>Pseudomonadati</taxon>
        <taxon>Pseudomonadota</taxon>
        <taxon>Alphaproteobacteria</taxon>
        <taxon>Hyphomicrobiales</taxon>
        <taxon>Stappiaceae</taxon>
        <taxon>Pannonibacter</taxon>
    </lineage>
</organism>
<dbReference type="Pfam" id="PF07690">
    <property type="entry name" value="MFS_1"/>
    <property type="match status" value="1"/>
</dbReference>
<feature type="transmembrane region" description="Helical" evidence="8">
    <location>
        <begin position="55"/>
        <end position="71"/>
    </location>
</feature>
<evidence type="ECO:0000256" key="7">
    <source>
        <dbReference type="ARBA" id="ARBA00023136"/>
    </source>
</evidence>
<evidence type="ECO:0000313" key="11">
    <source>
        <dbReference type="Proteomes" id="UP000183900"/>
    </source>
</evidence>
<dbReference type="InterPro" id="IPR004812">
    <property type="entry name" value="Efflux_drug-R_Bcr/CmlA"/>
</dbReference>
<evidence type="ECO:0000313" key="10">
    <source>
        <dbReference type="EMBL" id="CUA96893.1"/>
    </source>
</evidence>
<dbReference type="Gene3D" id="1.20.1720.10">
    <property type="entry name" value="Multidrug resistance protein D"/>
    <property type="match status" value="1"/>
</dbReference>
<dbReference type="InterPro" id="IPR036259">
    <property type="entry name" value="MFS_trans_sf"/>
</dbReference>
<protein>
    <recommendedName>
        <fullName evidence="8">Bcr/CflA family efflux transporter</fullName>
    </recommendedName>
</protein>
<evidence type="ECO:0000256" key="5">
    <source>
        <dbReference type="ARBA" id="ARBA00022692"/>
    </source>
</evidence>
<dbReference type="Proteomes" id="UP000183900">
    <property type="component" value="Unassembled WGS sequence"/>
</dbReference>
<dbReference type="InterPro" id="IPR020846">
    <property type="entry name" value="MFS_dom"/>
</dbReference>
<dbReference type="OrthoDB" id="9800416at2"/>
<feature type="transmembrane region" description="Helical" evidence="8">
    <location>
        <begin position="377"/>
        <end position="396"/>
    </location>
</feature>
<comment type="caution">
    <text evidence="8">Lacks conserved residue(s) required for the propagation of feature annotation.</text>
</comment>
<dbReference type="PROSITE" id="PS50850">
    <property type="entry name" value="MFS"/>
    <property type="match status" value="1"/>
</dbReference>
<accession>A0A0K6I1F5</accession>
<dbReference type="AlphaFoldDB" id="A0A0K6I1F5"/>
<evidence type="ECO:0000256" key="3">
    <source>
        <dbReference type="ARBA" id="ARBA00022448"/>
    </source>
</evidence>
<evidence type="ECO:0000256" key="6">
    <source>
        <dbReference type="ARBA" id="ARBA00022989"/>
    </source>
</evidence>
<dbReference type="GO" id="GO:1990961">
    <property type="term" value="P:xenobiotic detoxification by transmembrane export across the plasma membrane"/>
    <property type="evidence" value="ECO:0007669"/>
    <property type="project" value="InterPro"/>
</dbReference>
<dbReference type="InterPro" id="IPR011701">
    <property type="entry name" value="MFS"/>
</dbReference>
<evidence type="ECO:0000256" key="2">
    <source>
        <dbReference type="ARBA" id="ARBA00006236"/>
    </source>
</evidence>
<proteinExistence type="inferred from homology"/>
<keyword evidence="7 8" id="KW-0472">Membrane</keyword>
<comment type="subcellular location">
    <subcellularLocation>
        <location evidence="8">Cell inner membrane</location>
        <topology evidence="8">Multi-pass membrane protein</topology>
    </subcellularLocation>
    <subcellularLocation>
        <location evidence="1">Cell membrane</location>
        <topology evidence="1">Multi-pass membrane protein</topology>
    </subcellularLocation>
</comment>